<dbReference type="CDD" id="cd11386">
    <property type="entry name" value="MCP_signal"/>
    <property type="match status" value="1"/>
</dbReference>
<feature type="domain" description="Methyl-accepting transducer" evidence="5">
    <location>
        <begin position="351"/>
        <end position="580"/>
    </location>
</feature>
<keyword evidence="1" id="KW-0145">Chemotaxis</keyword>
<dbReference type="SMART" id="SM00283">
    <property type="entry name" value="MA"/>
    <property type="match status" value="1"/>
</dbReference>
<accession>A0ABQ0AJ74</accession>
<evidence type="ECO:0008006" key="9">
    <source>
        <dbReference type="Google" id="ProtNLM"/>
    </source>
</evidence>
<comment type="similarity">
    <text evidence="2">Belongs to the methyl-accepting chemotaxis (MCP) protein family.</text>
</comment>
<evidence type="ECO:0000256" key="1">
    <source>
        <dbReference type="ARBA" id="ARBA00022500"/>
    </source>
</evidence>
<keyword evidence="4" id="KW-0472">Membrane</keyword>
<dbReference type="SUPFAM" id="SSF158472">
    <property type="entry name" value="HAMP domain-like"/>
    <property type="match status" value="1"/>
</dbReference>
<reference evidence="7 8" key="1">
    <citation type="submission" date="2024-04" db="EMBL/GenBank/DDBJ databases">
        <title>Draft genome sequence of Pseudophaeobacter arcticus NBRC 116598.</title>
        <authorList>
            <person name="Miyakawa T."/>
            <person name="Kusuya Y."/>
            <person name="Miura T."/>
        </authorList>
    </citation>
    <scope>NUCLEOTIDE SEQUENCE [LARGE SCALE GENOMIC DNA]</scope>
    <source>
        <strain evidence="7 8">SU-CL00105</strain>
    </source>
</reference>
<dbReference type="Proteomes" id="UP001441944">
    <property type="component" value="Unassembled WGS sequence"/>
</dbReference>
<proteinExistence type="inferred from homology"/>
<dbReference type="InterPro" id="IPR051310">
    <property type="entry name" value="MCP_chemotaxis"/>
</dbReference>
<feature type="domain" description="HAMP" evidence="6">
    <location>
        <begin position="231"/>
        <end position="284"/>
    </location>
</feature>
<name>A0ABQ0AJ74_9RHOB</name>
<sequence length="646" mass="68189">MNKDSLLFKLVVPIPLCLCLGLLLAGLLLPSAMRKNAISAATEAAVETAGQVKTLRSYYTKFVVSDAKASGSLSLGIDHQNDPNVIPLPATMVHDVSELVAGEQINFSLYSPFPFENRADRPSDAFMEEAWDALSNDPARSIEQTEVVNGSTFLRVAVADQMTSEVCVACHNTVAGSPKTDWQLGDLRGVIEVRRNLDPILANTQALSRNILIGLAVMSAVLLAVCISVARSVIRPIERVCTDIAAVSSGDLETEVASANRRDEIGKIGKALVELQTDLQQARVGEERRAALQQEQHDVVQHLSSGLVRLSRGDFSQPISVEFSGAHEKLRQNFNQTIDTLSVTVAQVIEASESIGNGATEISQASDDLSHRTESQAATLEQTAAALDQMTASVKAAADGARSVEATMDEAKNEARSSGEVVANAVAAMTEISDSSSHIGQIITVIDDIAFQTNLLALNAGVEAARAGEAGRGFAVVAAEVRGLAQRSSEAAMEIKALIGASAEQVGRGVDLVGKAGQALNSIVGRVNEISELVSGITEGAVEQSTGLAEINIGVTQLDQVTQQNAAMVEESTAAGHLLKADALKLTEVVAGFQTLGAPRTAKPPLAKAATAEPVIAHDYLDWGDDVMQQQVNGPTDSDDGKWQDF</sequence>
<dbReference type="InterPro" id="IPR003660">
    <property type="entry name" value="HAMP_dom"/>
</dbReference>
<evidence type="ECO:0000313" key="8">
    <source>
        <dbReference type="Proteomes" id="UP001441944"/>
    </source>
</evidence>
<keyword evidence="4" id="KW-0812">Transmembrane</keyword>
<evidence type="ECO:0000256" key="3">
    <source>
        <dbReference type="PROSITE-ProRule" id="PRU00284"/>
    </source>
</evidence>
<dbReference type="Gene3D" id="6.10.340.10">
    <property type="match status" value="1"/>
</dbReference>
<dbReference type="InterPro" id="IPR004090">
    <property type="entry name" value="Chemotax_Me-accpt_rcpt"/>
</dbReference>
<feature type="transmembrane region" description="Helical" evidence="4">
    <location>
        <begin position="6"/>
        <end position="29"/>
    </location>
</feature>
<comment type="caution">
    <text evidence="7">The sequence shown here is derived from an EMBL/GenBank/DDBJ whole genome shotgun (WGS) entry which is preliminary data.</text>
</comment>
<feature type="transmembrane region" description="Helical" evidence="4">
    <location>
        <begin position="211"/>
        <end position="234"/>
    </location>
</feature>
<keyword evidence="4" id="KW-1133">Transmembrane helix</keyword>
<evidence type="ECO:0000313" key="7">
    <source>
        <dbReference type="EMBL" id="GAA6195929.1"/>
    </source>
</evidence>
<gene>
    <name evidence="7" type="ORF">NBRC116598_13730</name>
</gene>
<evidence type="ECO:0000256" key="2">
    <source>
        <dbReference type="ARBA" id="ARBA00029447"/>
    </source>
</evidence>
<dbReference type="PANTHER" id="PTHR43531:SF11">
    <property type="entry name" value="METHYL-ACCEPTING CHEMOTAXIS PROTEIN 3"/>
    <property type="match status" value="1"/>
</dbReference>
<dbReference type="Pfam" id="PF00015">
    <property type="entry name" value="MCPsignal"/>
    <property type="match status" value="1"/>
</dbReference>
<evidence type="ECO:0000256" key="4">
    <source>
        <dbReference type="SAM" id="Phobius"/>
    </source>
</evidence>
<feature type="domain" description="HAMP" evidence="6">
    <location>
        <begin position="300"/>
        <end position="346"/>
    </location>
</feature>
<dbReference type="CDD" id="cd06225">
    <property type="entry name" value="HAMP"/>
    <property type="match status" value="1"/>
</dbReference>
<keyword evidence="8" id="KW-1185">Reference proteome</keyword>
<dbReference type="PRINTS" id="PR00260">
    <property type="entry name" value="CHEMTRNSDUCR"/>
</dbReference>
<organism evidence="7 8">
    <name type="scientific">Pseudophaeobacter arcticus</name>
    <dbReference type="NCBI Taxonomy" id="385492"/>
    <lineage>
        <taxon>Bacteria</taxon>
        <taxon>Pseudomonadati</taxon>
        <taxon>Pseudomonadota</taxon>
        <taxon>Alphaproteobacteria</taxon>
        <taxon>Rhodobacterales</taxon>
        <taxon>Paracoccaceae</taxon>
        <taxon>Pseudophaeobacter</taxon>
    </lineage>
</organism>
<dbReference type="Pfam" id="PF11845">
    <property type="entry name" value="Tll0287-like"/>
    <property type="match status" value="1"/>
</dbReference>
<dbReference type="Gene3D" id="1.10.287.950">
    <property type="entry name" value="Methyl-accepting chemotaxis protein"/>
    <property type="match status" value="1"/>
</dbReference>
<dbReference type="PROSITE" id="PS50111">
    <property type="entry name" value="CHEMOTAXIS_TRANSDUC_2"/>
    <property type="match status" value="1"/>
</dbReference>
<protein>
    <recommendedName>
        <fullName evidence="9">Methyl-accepting chemotaxis protein</fullName>
    </recommendedName>
</protein>
<dbReference type="SUPFAM" id="SSF58104">
    <property type="entry name" value="Methyl-accepting chemotaxis protein (MCP) signaling domain"/>
    <property type="match status" value="1"/>
</dbReference>
<dbReference type="SMART" id="SM00304">
    <property type="entry name" value="HAMP"/>
    <property type="match status" value="2"/>
</dbReference>
<dbReference type="InterPro" id="IPR004089">
    <property type="entry name" value="MCPsignal_dom"/>
</dbReference>
<dbReference type="EMBL" id="BAABWU010000003">
    <property type="protein sequence ID" value="GAA6195929.1"/>
    <property type="molecule type" value="Genomic_DNA"/>
</dbReference>
<dbReference type="InterPro" id="IPR021796">
    <property type="entry name" value="Tll0287-like_dom"/>
</dbReference>
<dbReference type="PROSITE" id="PS50885">
    <property type="entry name" value="HAMP"/>
    <property type="match status" value="2"/>
</dbReference>
<dbReference type="PANTHER" id="PTHR43531">
    <property type="entry name" value="PROTEIN ICFG"/>
    <property type="match status" value="1"/>
</dbReference>
<evidence type="ECO:0000259" key="6">
    <source>
        <dbReference type="PROSITE" id="PS50885"/>
    </source>
</evidence>
<evidence type="ECO:0000259" key="5">
    <source>
        <dbReference type="PROSITE" id="PS50111"/>
    </source>
</evidence>
<dbReference type="Pfam" id="PF00672">
    <property type="entry name" value="HAMP"/>
    <property type="match status" value="1"/>
</dbReference>
<keyword evidence="3" id="KW-0807">Transducer</keyword>